<dbReference type="PANTHER" id="PTHR31374">
    <property type="entry name" value="AUXIN-INDUCED PROTEIN-LIKE-RELATED"/>
    <property type="match status" value="1"/>
</dbReference>
<proteinExistence type="inferred from homology"/>
<evidence type="ECO:0000256" key="1">
    <source>
        <dbReference type="ARBA" id="ARBA00006974"/>
    </source>
</evidence>
<evidence type="ECO:0000313" key="3">
    <source>
        <dbReference type="Proteomes" id="UP001454036"/>
    </source>
</evidence>
<dbReference type="EMBL" id="BAABME010006221">
    <property type="protein sequence ID" value="GAA0167768.1"/>
    <property type="molecule type" value="Genomic_DNA"/>
</dbReference>
<evidence type="ECO:0008006" key="4">
    <source>
        <dbReference type="Google" id="ProtNLM"/>
    </source>
</evidence>
<dbReference type="PANTHER" id="PTHR31374:SF15">
    <property type="entry name" value="AUXIN-RESPONSIVE PROTEIN SAUR32-LIKE"/>
    <property type="match status" value="1"/>
</dbReference>
<evidence type="ECO:0000313" key="2">
    <source>
        <dbReference type="EMBL" id="GAA0167768.1"/>
    </source>
</evidence>
<protein>
    <recommendedName>
        <fullName evidence="4">Small auxin-up RNA</fullName>
    </recommendedName>
</protein>
<accession>A0AAV3QVU6</accession>
<dbReference type="Proteomes" id="UP001454036">
    <property type="component" value="Unassembled WGS sequence"/>
</dbReference>
<dbReference type="AlphaFoldDB" id="A0AAV3QVU6"/>
<name>A0AAV3QVU6_LITER</name>
<dbReference type="Pfam" id="PF02519">
    <property type="entry name" value="Auxin_inducible"/>
    <property type="match status" value="1"/>
</dbReference>
<dbReference type="GO" id="GO:0009733">
    <property type="term" value="P:response to auxin"/>
    <property type="evidence" value="ECO:0007669"/>
    <property type="project" value="InterPro"/>
</dbReference>
<keyword evidence="3" id="KW-1185">Reference proteome</keyword>
<sequence length="144" mass="17155">MGSTTIENTLNDMKRPVVHEKHHNHLNFHIHIPLIHFHHHHHHHQHHHQHGGSGRRVMNHIPKGYVAILVGQGEKQRQRFIIPVMYMNHPLFMQLLKEAEEEYGFEHSGPINIPCHVEEFRNVQCLIDKEISYHHQNISWCFRA</sequence>
<organism evidence="2 3">
    <name type="scientific">Lithospermum erythrorhizon</name>
    <name type="common">Purple gromwell</name>
    <name type="synonym">Lithospermum officinale var. erythrorhizon</name>
    <dbReference type="NCBI Taxonomy" id="34254"/>
    <lineage>
        <taxon>Eukaryota</taxon>
        <taxon>Viridiplantae</taxon>
        <taxon>Streptophyta</taxon>
        <taxon>Embryophyta</taxon>
        <taxon>Tracheophyta</taxon>
        <taxon>Spermatophyta</taxon>
        <taxon>Magnoliopsida</taxon>
        <taxon>eudicotyledons</taxon>
        <taxon>Gunneridae</taxon>
        <taxon>Pentapetalae</taxon>
        <taxon>asterids</taxon>
        <taxon>lamiids</taxon>
        <taxon>Boraginales</taxon>
        <taxon>Boraginaceae</taxon>
        <taxon>Boraginoideae</taxon>
        <taxon>Lithospermeae</taxon>
        <taxon>Lithospermum</taxon>
    </lineage>
</organism>
<gene>
    <name evidence="2" type="ORF">LIER_22627</name>
</gene>
<dbReference type="InterPro" id="IPR003676">
    <property type="entry name" value="SAUR_fam"/>
</dbReference>
<reference evidence="2 3" key="1">
    <citation type="submission" date="2024-01" db="EMBL/GenBank/DDBJ databases">
        <title>The complete chloroplast genome sequence of Lithospermum erythrorhizon: insights into the phylogenetic relationship among Boraginaceae species and the maternal lineages of purple gromwells.</title>
        <authorList>
            <person name="Okada T."/>
            <person name="Watanabe K."/>
        </authorList>
    </citation>
    <scope>NUCLEOTIDE SEQUENCE [LARGE SCALE GENOMIC DNA]</scope>
</reference>
<comment type="caution">
    <text evidence="2">The sequence shown here is derived from an EMBL/GenBank/DDBJ whole genome shotgun (WGS) entry which is preliminary data.</text>
</comment>
<comment type="similarity">
    <text evidence="1">Belongs to the ARG7 family.</text>
</comment>